<sequence length="546" mass="63058">MSSSSSDELEERLEEAFDGIFQNIHDDIVAGRRKNKGQRTYIERNREEGHIRLWNDYFSEEPTFPRHLFRRHFRMNKDLFMRIVYRLSEDFRFFQHRRDATGRDGLSPLQKCTAAIRLLAYGSAADSVDEYLRLGESTSLSCLDNFTEGIIRLFGDEYLRRPTPEDLQRLLDIGEKRGFPGMAGSIDSMHWEWKNCPTEWKGQYTRGSGKPTIVLEAVASQDLWIWHAFFGPPGTLNDLNVLDRSTVFDDILEGRAPRVRYVVNGHQYDLAYYLTDGIYPNWSTFIQSISLPQGGKAELFAKVQESTRKDVERAFGVLQAWFAIVKTSALLWDKAKIGQIMRACIILHNMIVEDERDGYTQYNTTEFEEGETSRSSQVDMSYSTEMPSNLGNMLGIRNHLLDRLLARKRLRSPRPDPTILKLQHTANQPYLRGSPQCQQSSHEAPLRCLSDASSLRRWLNVIKPDKVYNLAAQSHVAVSFEIPDYTSDVVATGALRLLEAVRSHMADNGRDVKYYQAGSSEMFWSILLEIKEHSEEQERERERERE</sequence>
<accession>A0A0D3E2P9</accession>
<keyword evidence="3" id="KW-1185">Reference proteome</keyword>
<evidence type="ECO:0000313" key="2">
    <source>
        <dbReference type="EnsemblPlants" id="Bo9g021980.1"/>
    </source>
</evidence>
<reference evidence="2 3" key="1">
    <citation type="journal article" date="2014" name="Genome Biol.">
        <title>Transcriptome and methylome profiling reveals relics of genome dominance in the mesopolyploid Brassica oleracea.</title>
        <authorList>
            <person name="Parkin I.A."/>
            <person name="Koh C."/>
            <person name="Tang H."/>
            <person name="Robinson S.J."/>
            <person name="Kagale S."/>
            <person name="Clarke W.E."/>
            <person name="Town C.D."/>
            <person name="Nixon J."/>
            <person name="Krishnakumar V."/>
            <person name="Bidwell S.L."/>
            <person name="Denoeud F."/>
            <person name="Belcram H."/>
            <person name="Links M.G."/>
            <person name="Just J."/>
            <person name="Clarke C."/>
            <person name="Bender T."/>
            <person name="Huebert T."/>
            <person name="Mason A.S."/>
            <person name="Pires J.C."/>
            <person name="Barker G."/>
            <person name="Moore J."/>
            <person name="Walley P.G."/>
            <person name="Manoli S."/>
            <person name="Batley J."/>
            <person name="Edwards D."/>
            <person name="Nelson M.N."/>
            <person name="Wang X."/>
            <person name="Paterson A.H."/>
            <person name="King G."/>
            <person name="Bancroft I."/>
            <person name="Chalhoub B."/>
            <person name="Sharpe A.G."/>
        </authorList>
    </citation>
    <scope>NUCLEOTIDE SEQUENCE</scope>
    <source>
        <strain evidence="2 3">cv. TO1000</strain>
    </source>
</reference>
<dbReference type="InterPro" id="IPR036291">
    <property type="entry name" value="NAD(P)-bd_dom_sf"/>
</dbReference>
<dbReference type="AlphaFoldDB" id="A0A0D3E2P9"/>
<feature type="domain" description="NAD(P)-binding" evidence="1">
    <location>
        <begin position="449"/>
        <end position="525"/>
    </location>
</feature>
<reference evidence="2" key="2">
    <citation type="submission" date="2015-03" db="UniProtKB">
        <authorList>
            <consortium name="EnsemblPlants"/>
        </authorList>
    </citation>
    <scope>IDENTIFICATION</scope>
</reference>
<evidence type="ECO:0000313" key="3">
    <source>
        <dbReference type="Proteomes" id="UP000032141"/>
    </source>
</evidence>
<evidence type="ECO:0000259" key="1">
    <source>
        <dbReference type="Pfam" id="PF16363"/>
    </source>
</evidence>
<proteinExistence type="predicted"/>
<dbReference type="EnsemblPlants" id="Bo9g021980.1">
    <property type="protein sequence ID" value="Bo9g021980.1"/>
    <property type="gene ID" value="Bo9g021980"/>
</dbReference>
<dbReference type="InterPro" id="IPR016040">
    <property type="entry name" value="NAD(P)-bd_dom"/>
</dbReference>
<dbReference type="Gramene" id="Bo9g021980.1">
    <property type="protein sequence ID" value="Bo9g021980.1"/>
    <property type="gene ID" value="Bo9g021980"/>
</dbReference>
<dbReference type="STRING" id="109376.A0A0D3E2P9"/>
<dbReference type="InterPro" id="IPR006912">
    <property type="entry name" value="Harbinger_derived_prot"/>
</dbReference>
<dbReference type="Gene3D" id="3.40.50.720">
    <property type="entry name" value="NAD(P)-binding Rossmann-like Domain"/>
    <property type="match status" value="1"/>
</dbReference>
<dbReference type="Pfam" id="PF04827">
    <property type="entry name" value="Plant_tran"/>
    <property type="match status" value="1"/>
</dbReference>
<dbReference type="Pfam" id="PF16363">
    <property type="entry name" value="GDP_Man_Dehyd"/>
    <property type="match status" value="1"/>
</dbReference>
<dbReference type="eggNOG" id="KOG1372">
    <property type="taxonomic scope" value="Eukaryota"/>
</dbReference>
<dbReference type="HOGENOM" id="CLU_012390_1_2_1"/>
<name>A0A0D3E2P9_BRAOL</name>
<dbReference type="PANTHER" id="PTHR47150">
    <property type="entry name" value="OS12G0169200 PROTEIN"/>
    <property type="match status" value="1"/>
</dbReference>
<dbReference type="SUPFAM" id="SSF51735">
    <property type="entry name" value="NAD(P)-binding Rossmann-fold domains"/>
    <property type="match status" value="1"/>
</dbReference>
<protein>
    <recommendedName>
        <fullName evidence="1">NAD(P)-binding domain-containing protein</fullName>
    </recommendedName>
</protein>
<dbReference type="Proteomes" id="UP000032141">
    <property type="component" value="Chromosome C9"/>
</dbReference>
<dbReference type="PANTHER" id="PTHR47150:SF5">
    <property type="entry name" value="OS07G0546750 PROTEIN"/>
    <property type="match status" value="1"/>
</dbReference>
<organism evidence="2 3">
    <name type="scientific">Brassica oleracea var. oleracea</name>
    <dbReference type="NCBI Taxonomy" id="109376"/>
    <lineage>
        <taxon>Eukaryota</taxon>
        <taxon>Viridiplantae</taxon>
        <taxon>Streptophyta</taxon>
        <taxon>Embryophyta</taxon>
        <taxon>Tracheophyta</taxon>
        <taxon>Spermatophyta</taxon>
        <taxon>Magnoliopsida</taxon>
        <taxon>eudicotyledons</taxon>
        <taxon>Gunneridae</taxon>
        <taxon>Pentapetalae</taxon>
        <taxon>rosids</taxon>
        <taxon>malvids</taxon>
        <taxon>Brassicales</taxon>
        <taxon>Brassicaceae</taxon>
        <taxon>Brassiceae</taxon>
        <taxon>Brassica</taxon>
    </lineage>
</organism>